<reference evidence="1 2" key="1">
    <citation type="submission" date="2019-07" db="EMBL/GenBank/DDBJ databases">
        <title>Genomic Encyclopedia of Type Strains, Phase III (KMG-III): the genomes of soil and plant-associated and newly described type strains.</title>
        <authorList>
            <person name="Whitman W."/>
        </authorList>
    </citation>
    <scope>NUCLEOTIDE SEQUENCE [LARGE SCALE GENOMIC DNA]</scope>
    <source>
        <strain evidence="1 2">BL24</strain>
    </source>
</reference>
<accession>A0A5S5BXZ1</accession>
<sequence>MTALRTVKPAEDTTTFFRSPAMGWVLYIDAFSMGEIQSFPEARDYWAMQDGNAEMASIFYLRVPWSIMEPEEGRYAWEEDENYRLMIRMALDRGLKLAFRVYVDSKDAFVQATPRYVFDAGAKGFANDDERPNFLTPYVHDPVFQRKLANFVQAFAAEYDDPAIVDFIDAQGLGWWGEMHGLDYLTDDQGRQVFEWLTNMYGDSFRRVLLGAQYGEGNFPIALQDWALREKGYVIRRDSFGSPVWFGRSHKDKLLPLWPRVPIFAENCYHGFKWRGEWYQEDGFHTLRDMMRQVVADAEELHANTLDLRYPQDASLWLREAPDLVRDFALRCGYRLVPTDVEYPASVVGSGSYKIRHAWKNAGFGVLPNHNPNWKRKYKPAFALLEPETGSVAYQLTDVAEPSDWIYGHAYAYETPASFDGVSAGEYRFATAIVNRDNGGAPEIRLAIEGERTAEGWHILGTITVD</sequence>
<evidence type="ECO:0008006" key="3">
    <source>
        <dbReference type="Google" id="ProtNLM"/>
    </source>
</evidence>
<dbReference type="OrthoDB" id="3966260at2"/>
<name>A0A5S5BXZ1_9BACL</name>
<dbReference type="AlphaFoldDB" id="A0A5S5BXZ1"/>
<dbReference type="InterPro" id="IPR017853">
    <property type="entry name" value="GH"/>
</dbReference>
<dbReference type="RefSeq" id="WP_148931455.1">
    <property type="nucleotide sequence ID" value="NZ_VNHS01000009.1"/>
</dbReference>
<comment type="caution">
    <text evidence="1">The sequence shown here is derived from an EMBL/GenBank/DDBJ whole genome shotgun (WGS) entry which is preliminary data.</text>
</comment>
<protein>
    <recommendedName>
        <fullName evidence="3">DUF4832 domain-containing protein</fullName>
    </recommendedName>
</protein>
<organism evidence="1 2">
    <name type="scientific">Paenibacillus methanolicus</name>
    <dbReference type="NCBI Taxonomy" id="582686"/>
    <lineage>
        <taxon>Bacteria</taxon>
        <taxon>Bacillati</taxon>
        <taxon>Bacillota</taxon>
        <taxon>Bacilli</taxon>
        <taxon>Bacillales</taxon>
        <taxon>Paenibacillaceae</taxon>
        <taxon>Paenibacillus</taxon>
    </lineage>
</organism>
<dbReference type="EMBL" id="VNHS01000009">
    <property type="protein sequence ID" value="TYP71829.1"/>
    <property type="molecule type" value="Genomic_DNA"/>
</dbReference>
<gene>
    <name evidence="1" type="ORF">BCM02_109107</name>
</gene>
<dbReference type="SUPFAM" id="SSF51445">
    <property type="entry name" value="(Trans)glycosidases"/>
    <property type="match status" value="1"/>
</dbReference>
<keyword evidence="2" id="KW-1185">Reference proteome</keyword>
<evidence type="ECO:0000313" key="1">
    <source>
        <dbReference type="EMBL" id="TYP71829.1"/>
    </source>
</evidence>
<evidence type="ECO:0000313" key="2">
    <source>
        <dbReference type="Proteomes" id="UP000323257"/>
    </source>
</evidence>
<dbReference type="Proteomes" id="UP000323257">
    <property type="component" value="Unassembled WGS sequence"/>
</dbReference>
<dbReference type="Gene3D" id="3.20.20.80">
    <property type="entry name" value="Glycosidases"/>
    <property type="match status" value="1"/>
</dbReference>
<proteinExistence type="predicted"/>